<evidence type="ECO:0000313" key="7">
    <source>
        <dbReference type="Proteomes" id="UP001162541"/>
    </source>
</evidence>
<dbReference type="Proteomes" id="UP000077202">
    <property type="component" value="Unassembled WGS sequence"/>
</dbReference>
<organism evidence="5 6">
    <name type="scientific">Marchantia polymorpha subsp. ruderalis</name>
    <dbReference type="NCBI Taxonomy" id="1480154"/>
    <lineage>
        <taxon>Eukaryota</taxon>
        <taxon>Viridiplantae</taxon>
        <taxon>Streptophyta</taxon>
        <taxon>Embryophyta</taxon>
        <taxon>Marchantiophyta</taxon>
        <taxon>Marchantiopsida</taxon>
        <taxon>Marchantiidae</taxon>
        <taxon>Marchantiales</taxon>
        <taxon>Marchantiaceae</taxon>
        <taxon>Marchantia</taxon>
    </lineage>
</organism>
<dbReference type="Pfam" id="PF02298">
    <property type="entry name" value="Cu_bind_like"/>
    <property type="match status" value="1"/>
</dbReference>
<dbReference type="Gene3D" id="2.60.40.420">
    <property type="entry name" value="Cupredoxins - blue copper proteins"/>
    <property type="match status" value="1"/>
</dbReference>
<dbReference type="Proteomes" id="UP001162541">
    <property type="component" value="Chromosome 4"/>
</dbReference>
<name>A0A176VUM3_MARPO</name>
<keyword evidence="6" id="KW-1185">Reference proteome</keyword>
<dbReference type="GO" id="GO:0009055">
    <property type="term" value="F:electron transfer activity"/>
    <property type="evidence" value="ECO:0007669"/>
    <property type="project" value="InterPro"/>
</dbReference>
<accession>A0A176VUM3</accession>
<dbReference type="EMBL" id="LVLJ01002823">
    <property type="protein sequence ID" value="OAE23576.1"/>
    <property type="molecule type" value="Genomic_DNA"/>
</dbReference>
<dbReference type="PANTHER" id="PTHR33021:SF339">
    <property type="entry name" value="OS07G0570600 PROTEIN"/>
    <property type="match status" value="1"/>
</dbReference>
<feature type="region of interest" description="Disordered" evidence="1">
    <location>
        <begin position="141"/>
        <end position="176"/>
    </location>
</feature>
<dbReference type="InterPro" id="IPR039391">
    <property type="entry name" value="Phytocyanin-like"/>
</dbReference>
<dbReference type="SUPFAM" id="SSF49503">
    <property type="entry name" value="Cupredoxins"/>
    <property type="match status" value="1"/>
</dbReference>
<dbReference type="PANTHER" id="PTHR33021">
    <property type="entry name" value="BLUE COPPER PROTEIN"/>
    <property type="match status" value="1"/>
</dbReference>
<evidence type="ECO:0000313" key="4">
    <source>
        <dbReference type="EMBL" id="BBN07159.1"/>
    </source>
</evidence>
<protein>
    <recommendedName>
        <fullName evidence="3">Phytocyanin domain-containing protein</fullName>
    </recommendedName>
</protein>
<dbReference type="GO" id="GO:0005886">
    <property type="term" value="C:plasma membrane"/>
    <property type="evidence" value="ECO:0007669"/>
    <property type="project" value="TreeGrafter"/>
</dbReference>
<reference evidence="5 6" key="1">
    <citation type="submission" date="2016-03" db="EMBL/GenBank/DDBJ databases">
        <title>Mechanisms controlling the formation of the plant cell surface in tip-growing cells are functionally conserved among land plants.</title>
        <authorList>
            <person name="Honkanen S."/>
            <person name="Jones V.A."/>
            <person name="Morieri G."/>
            <person name="Champion C."/>
            <person name="Hetherington A.J."/>
            <person name="Kelly S."/>
            <person name="Saint-Marcoux D."/>
            <person name="Proust H."/>
            <person name="Prescott H."/>
            <person name="Dolan L."/>
        </authorList>
    </citation>
    <scope>NUCLEOTIDE SEQUENCE [LARGE SCALE GENOMIC DNA]</scope>
    <source>
        <strain evidence="6">cv. Tak-1 and cv. Tak-2</strain>
        <tissue evidence="5">Whole gametophyte</tissue>
    </source>
</reference>
<evidence type="ECO:0000256" key="2">
    <source>
        <dbReference type="SAM" id="SignalP"/>
    </source>
</evidence>
<feature type="signal peptide" evidence="2">
    <location>
        <begin position="1"/>
        <end position="21"/>
    </location>
</feature>
<dbReference type="EMBL" id="AP019869">
    <property type="protein sequence ID" value="BBN07159.1"/>
    <property type="molecule type" value="Genomic_DNA"/>
</dbReference>
<dbReference type="InterPro" id="IPR003245">
    <property type="entry name" value="Phytocyanin_dom"/>
</dbReference>
<evidence type="ECO:0000259" key="3">
    <source>
        <dbReference type="PROSITE" id="PS51485"/>
    </source>
</evidence>
<reference evidence="7" key="3">
    <citation type="journal article" date="2020" name="Curr. Biol.">
        <title>Chromatin organization in early land plants reveals an ancestral association between H3K27me3, transposons, and constitutive heterochromatin.</title>
        <authorList>
            <person name="Montgomery S.A."/>
            <person name="Tanizawa Y."/>
            <person name="Galik B."/>
            <person name="Wang N."/>
            <person name="Ito T."/>
            <person name="Mochizuki T."/>
            <person name="Akimcheva S."/>
            <person name="Bowman J.L."/>
            <person name="Cognat V."/>
            <person name="Marechal-Drouard L."/>
            <person name="Ekker H."/>
            <person name="Hong S.F."/>
            <person name="Kohchi T."/>
            <person name="Lin S.S."/>
            <person name="Liu L.D."/>
            <person name="Nakamura Y."/>
            <person name="Valeeva L.R."/>
            <person name="Shakirov E.V."/>
            <person name="Shippen D.E."/>
            <person name="Wei W.L."/>
            <person name="Yagura M."/>
            <person name="Yamaoka S."/>
            <person name="Yamato K.T."/>
            <person name="Liu C."/>
            <person name="Berger F."/>
        </authorList>
    </citation>
    <scope>NUCLEOTIDE SEQUENCE [LARGE SCALE GENOMIC DNA]</scope>
    <source>
        <strain evidence="7">Tak-1</strain>
    </source>
</reference>
<evidence type="ECO:0000313" key="5">
    <source>
        <dbReference type="EMBL" id="OAE23576.1"/>
    </source>
</evidence>
<dbReference type="AlphaFoldDB" id="A0A176VUM3"/>
<feature type="chain" id="PRO_5042333743" description="Phytocyanin domain-containing protein" evidence="2">
    <location>
        <begin position="22"/>
        <end position="232"/>
    </location>
</feature>
<proteinExistence type="predicted"/>
<dbReference type="PROSITE" id="PS51485">
    <property type="entry name" value="PHYTOCYANIN"/>
    <property type="match status" value="1"/>
</dbReference>
<sequence length="232" mass="24401">MAPSWAAICLILCVSARMALAQDVKTYKVGDSAGWTYINASSGLPADYKAWAAQYQFFVNDIIRFAYEPLKQNIYLFNSSESWTSCDMTVGKMLDDGTSGFSEWYLPLEGYYNFASGIDCDKGMKFRIFAVKSAGTGPVDAPIPAPSPSKLAPGPSKLAPAPSMTPATSPGPSVAAAPTLLTMTDSRVVSRGPALAPALAPTASRSAPAVWTQSLFLASTGAAVAAALLLRL</sequence>
<evidence type="ECO:0000313" key="6">
    <source>
        <dbReference type="Proteomes" id="UP000077202"/>
    </source>
</evidence>
<gene>
    <name evidence="5" type="ORF">AXG93_4316s1070</name>
    <name evidence="4" type="ORF">Mp_4g01530</name>
</gene>
<dbReference type="InterPro" id="IPR008972">
    <property type="entry name" value="Cupredoxin"/>
</dbReference>
<feature type="compositionally biased region" description="Low complexity" evidence="1">
    <location>
        <begin position="159"/>
        <end position="173"/>
    </location>
</feature>
<reference evidence="4" key="2">
    <citation type="journal article" date="2019" name="Curr. Biol.">
        <title>Chromatin organization in early land plants reveals an ancestral association between H3K27me3, transposons, and constitutive heterochromatin.</title>
        <authorList>
            <person name="Montgomery S.A."/>
            <person name="Tanizawa Y."/>
            <person name="Galik B."/>
            <person name="Wang N."/>
            <person name="Ito T."/>
            <person name="Mochizuki T."/>
            <person name="Akimcheva S."/>
            <person name="Bowman J."/>
            <person name="Cognat V."/>
            <person name="Drouard L."/>
            <person name="Ekker H."/>
            <person name="Houng S."/>
            <person name="Kohchi T."/>
            <person name="Lin S."/>
            <person name="Liu L.D."/>
            <person name="Nakamura Y."/>
            <person name="Valeeva L.R."/>
            <person name="Shakirov E.V."/>
            <person name="Shippen D.E."/>
            <person name="Wei W."/>
            <person name="Yagura M."/>
            <person name="Yamaoka S."/>
            <person name="Yamato K.T."/>
            <person name="Liu C."/>
            <person name="Berger F."/>
        </authorList>
    </citation>
    <scope>NUCLEOTIDE SEQUENCE [LARGE SCALE GENOMIC DNA]</scope>
    <source>
        <strain evidence="4">Tak-1</strain>
    </source>
</reference>
<keyword evidence="2" id="KW-0732">Signal</keyword>
<feature type="domain" description="Phytocyanin" evidence="3">
    <location>
        <begin position="25"/>
        <end position="132"/>
    </location>
</feature>
<evidence type="ECO:0000256" key="1">
    <source>
        <dbReference type="SAM" id="MobiDB-lite"/>
    </source>
</evidence>